<evidence type="ECO:0000256" key="11">
    <source>
        <dbReference type="ARBA" id="ARBA00023163"/>
    </source>
</evidence>
<feature type="region of interest" description="Disordered" evidence="13">
    <location>
        <begin position="596"/>
        <end position="624"/>
    </location>
</feature>
<dbReference type="PANTHER" id="PTHR12977:SF4">
    <property type="entry name" value="HISTONE-LYSINE N-METHYLTRANSFERASE KMT5B"/>
    <property type="match status" value="1"/>
</dbReference>
<keyword evidence="7" id="KW-0808">Transferase</keyword>
<feature type="compositionally biased region" description="Basic and acidic residues" evidence="13">
    <location>
        <begin position="526"/>
        <end position="545"/>
    </location>
</feature>
<dbReference type="PANTHER" id="PTHR12977">
    <property type="entry name" value="SUPPRESSOR OF VARIEGATION 4-20-RELATED"/>
    <property type="match status" value="1"/>
</dbReference>
<feature type="region of interest" description="Disordered" evidence="13">
    <location>
        <begin position="459"/>
        <end position="496"/>
    </location>
</feature>
<keyword evidence="9" id="KW-0156">Chromatin regulator</keyword>
<dbReference type="InterPro" id="IPR039977">
    <property type="entry name" value="Suv4-20/Set9"/>
</dbReference>
<evidence type="ECO:0000256" key="10">
    <source>
        <dbReference type="ARBA" id="ARBA00023015"/>
    </source>
</evidence>
<evidence type="ECO:0000256" key="3">
    <source>
        <dbReference type="ARBA" id="ARBA00012188"/>
    </source>
</evidence>
<dbReference type="SMART" id="SM00317">
    <property type="entry name" value="SET"/>
    <property type="match status" value="1"/>
</dbReference>
<dbReference type="InterPro" id="IPR041938">
    <property type="entry name" value="Hist-Lys_N-MTase_N"/>
</dbReference>
<evidence type="ECO:0000256" key="2">
    <source>
        <dbReference type="ARBA" id="ARBA00004286"/>
    </source>
</evidence>
<dbReference type="SUPFAM" id="SSF82199">
    <property type="entry name" value="SET domain"/>
    <property type="match status" value="1"/>
</dbReference>
<evidence type="ECO:0000256" key="12">
    <source>
        <dbReference type="ARBA" id="ARBA00023242"/>
    </source>
</evidence>
<protein>
    <recommendedName>
        <fullName evidence="3">[histone H4]-N-methyl-L-lysine(20) N-methyltransferase</fullName>
        <ecNumber evidence="3">2.1.1.362</ecNumber>
    </recommendedName>
</protein>
<keyword evidence="4" id="KW-0158">Chromosome</keyword>
<organism evidence="15 16">
    <name type="scientific">Molorchus minor</name>
    <dbReference type="NCBI Taxonomy" id="1323400"/>
    <lineage>
        <taxon>Eukaryota</taxon>
        <taxon>Metazoa</taxon>
        <taxon>Ecdysozoa</taxon>
        <taxon>Arthropoda</taxon>
        <taxon>Hexapoda</taxon>
        <taxon>Insecta</taxon>
        <taxon>Pterygota</taxon>
        <taxon>Neoptera</taxon>
        <taxon>Endopterygota</taxon>
        <taxon>Coleoptera</taxon>
        <taxon>Polyphaga</taxon>
        <taxon>Cucujiformia</taxon>
        <taxon>Chrysomeloidea</taxon>
        <taxon>Cerambycidae</taxon>
        <taxon>Lamiinae</taxon>
        <taxon>Monochamini</taxon>
        <taxon>Molorchus</taxon>
    </lineage>
</organism>
<keyword evidence="5" id="KW-0678">Repressor</keyword>
<evidence type="ECO:0000256" key="6">
    <source>
        <dbReference type="ARBA" id="ARBA00022603"/>
    </source>
</evidence>
<dbReference type="Proteomes" id="UP001162164">
    <property type="component" value="Unassembled WGS sequence"/>
</dbReference>
<evidence type="ECO:0000256" key="1">
    <source>
        <dbReference type="ARBA" id="ARBA00004123"/>
    </source>
</evidence>
<evidence type="ECO:0000256" key="7">
    <source>
        <dbReference type="ARBA" id="ARBA00022679"/>
    </source>
</evidence>
<evidence type="ECO:0000313" key="15">
    <source>
        <dbReference type="EMBL" id="KAJ8973424.1"/>
    </source>
</evidence>
<keyword evidence="12" id="KW-0539">Nucleus</keyword>
<keyword evidence="8" id="KW-0949">S-adenosyl-L-methionine</keyword>
<keyword evidence="10" id="KW-0805">Transcription regulation</keyword>
<feature type="domain" description="SET" evidence="14">
    <location>
        <begin position="121"/>
        <end position="232"/>
    </location>
</feature>
<evidence type="ECO:0000256" key="5">
    <source>
        <dbReference type="ARBA" id="ARBA00022491"/>
    </source>
</evidence>
<feature type="compositionally biased region" description="Polar residues" evidence="13">
    <location>
        <begin position="461"/>
        <end position="472"/>
    </location>
</feature>
<dbReference type="PROSITE" id="PS50280">
    <property type="entry name" value="SET"/>
    <property type="match status" value="1"/>
</dbReference>
<dbReference type="Gene3D" id="1.10.10.1700">
    <property type="entry name" value="Histone-lysine N-methyltransferase"/>
    <property type="match status" value="1"/>
</dbReference>
<keyword evidence="6" id="KW-0489">Methyltransferase</keyword>
<dbReference type="InterPro" id="IPR046341">
    <property type="entry name" value="SET_dom_sf"/>
</dbReference>
<feature type="compositionally biased region" description="Basic residues" evidence="13">
    <location>
        <begin position="596"/>
        <end position="617"/>
    </location>
</feature>
<name>A0ABQ9J6E0_9CUCU</name>
<dbReference type="InterPro" id="IPR025790">
    <property type="entry name" value="Suv4-20_animal"/>
</dbReference>
<evidence type="ECO:0000256" key="9">
    <source>
        <dbReference type="ARBA" id="ARBA00022853"/>
    </source>
</evidence>
<comment type="caution">
    <text evidence="15">The sequence shown here is derived from an EMBL/GenBank/DDBJ whole genome shotgun (WGS) entry which is preliminary data.</text>
</comment>
<evidence type="ECO:0000256" key="13">
    <source>
        <dbReference type="SAM" id="MobiDB-lite"/>
    </source>
</evidence>
<evidence type="ECO:0000256" key="4">
    <source>
        <dbReference type="ARBA" id="ARBA00022454"/>
    </source>
</evidence>
<proteinExistence type="predicted"/>
<dbReference type="Pfam" id="PF00856">
    <property type="entry name" value="SET"/>
    <property type="match status" value="1"/>
</dbReference>
<keyword evidence="16" id="KW-1185">Reference proteome</keyword>
<comment type="subcellular location">
    <subcellularLocation>
        <location evidence="2">Chromosome</location>
    </subcellularLocation>
    <subcellularLocation>
        <location evidence="1">Nucleus</location>
    </subcellularLocation>
</comment>
<keyword evidence="11" id="KW-0804">Transcription</keyword>
<reference evidence="15" key="1">
    <citation type="journal article" date="2023" name="Insect Mol. Biol.">
        <title>Genome sequencing provides insights into the evolution of gene families encoding plant cell wall-degrading enzymes in longhorned beetles.</title>
        <authorList>
            <person name="Shin N.R."/>
            <person name="Okamura Y."/>
            <person name="Kirsch R."/>
            <person name="Pauchet Y."/>
        </authorList>
    </citation>
    <scope>NUCLEOTIDE SEQUENCE</scope>
    <source>
        <strain evidence="15">MMC_N1</strain>
    </source>
</reference>
<dbReference type="EC" id="2.1.1.362" evidence="3"/>
<sequence length="653" mass="74988">MVVDVSLRSFHRTNKMQPAGMNPKELSDNDDTATSLVLDPHLGFTTHKMNIRFRPPRANTAELKGIIEEFIRIQNYEKTFTRIAKGDWMPRVKSKAQLKKLEEHIYRYLRVFDKESGFVIEPCYRYSLEGQKGAKISATRKWYKNEKIERLVGCIAELTEEEEKQLLHPGKNDFSVMYSCRKNCAQLWLGPAAYINHDCRASCKFVATGRDTACVKVLRDIEVGEEVTRGTGAFAKDSDEKEENGYKLRETDNRINRTKSKMQISKNSEQCSERLQPNGKIVTPLSMRELRQKGLTKYDAEMLIAQGWKFSDIGDFNRRERQRMSSVNKQIKRCNKKSVINGETTVSTVSTRESRMQRRQARQANRELMQTTMQNVSRSNLLDDLQSNASSCLSTFSDSDMVFDATQQNKKFNEEVCHESGRGVNEQHASIGITLRNHKCLSDPSLNTSLDIPKLIPAVDCNQNGTETSKFNNNHREKAQDPNSTRSNSVIDGETKCDDKSDVYEFNEDDTSDSDLILRKTKILRDSETKSDKVQEEETRDKSDKNTAPVEAPAEQWTSVEADRPPECVQPVEKTPEKCGRLKLTLRMKRSPVFGRGHRIRKKRHKSKDRKRDRRLKHAEEDVPQIPMKRLRLIFGNESHTIDIPSTSTNCQT</sequence>
<feature type="region of interest" description="Disordered" evidence="13">
    <location>
        <begin position="526"/>
        <end position="574"/>
    </location>
</feature>
<evidence type="ECO:0000313" key="16">
    <source>
        <dbReference type="Proteomes" id="UP001162164"/>
    </source>
</evidence>
<dbReference type="Gene3D" id="2.170.270.10">
    <property type="entry name" value="SET domain"/>
    <property type="match status" value="1"/>
</dbReference>
<accession>A0ABQ9J6E0</accession>
<gene>
    <name evidence="15" type="ORF">NQ317_016707</name>
</gene>
<dbReference type="InterPro" id="IPR001214">
    <property type="entry name" value="SET_dom"/>
</dbReference>
<dbReference type="EMBL" id="JAPWTJ010001179">
    <property type="protein sequence ID" value="KAJ8973424.1"/>
    <property type="molecule type" value="Genomic_DNA"/>
</dbReference>
<evidence type="ECO:0000259" key="14">
    <source>
        <dbReference type="PROSITE" id="PS50280"/>
    </source>
</evidence>
<evidence type="ECO:0000256" key="8">
    <source>
        <dbReference type="ARBA" id="ARBA00022691"/>
    </source>
</evidence>
<dbReference type="PROSITE" id="PS51570">
    <property type="entry name" value="SAM_MT43_SUVAR420_2"/>
    <property type="match status" value="1"/>
</dbReference>
<feature type="compositionally biased region" description="Polar residues" evidence="13">
    <location>
        <begin position="481"/>
        <end position="490"/>
    </location>
</feature>